<protein>
    <recommendedName>
        <fullName evidence="3">Trehalose synthase</fullName>
    </recommendedName>
</protein>
<dbReference type="AlphaFoldDB" id="A0A7J0BIW6"/>
<keyword evidence="2" id="KW-1185">Reference proteome</keyword>
<dbReference type="Proteomes" id="UP000503840">
    <property type="component" value="Unassembled WGS sequence"/>
</dbReference>
<reference evidence="1 2" key="1">
    <citation type="submission" date="2020-05" db="EMBL/GenBank/DDBJ databases">
        <title>Draft genome sequence of Desulfovibrio sp. strain HN2T.</title>
        <authorList>
            <person name="Ueno A."/>
            <person name="Tamazawa S."/>
            <person name="Tamamura S."/>
            <person name="Murakami T."/>
            <person name="Kiyama T."/>
            <person name="Inomata H."/>
            <person name="Amano Y."/>
            <person name="Miyakawa K."/>
            <person name="Tamaki H."/>
            <person name="Naganuma T."/>
            <person name="Kaneko K."/>
        </authorList>
    </citation>
    <scope>NUCLEOTIDE SEQUENCE [LARGE SCALE GENOMIC DNA]</scope>
    <source>
        <strain evidence="1 2">HN2</strain>
    </source>
</reference>
<dbReference type="EMBL" id="BLVO01000013">
    <property type="protein sequence ID" value="GFM33610.1"/>
    <property type="molecule type" value="Genomic_DNA"/>
</dbReference>
<organism evidence="1 2">
    <name type="scientific">Desulfovibrio subterraneus</name>
    <dbReference type="NCBI Taxonomy" id="2718620"/>
    <lineage>
        <taxon>Bacteria</taxon>
        <taxon>Pseudomonadati</taxon>
        <taxon>Thermodesulfobacteriota</taxon>
        <taxon>Desulfovibrionia</taxon>
        <taxon>Desulfovibrionales</taxon>
        <taxon>Desulfovibrionaceae</taxon>
        <taxon>Desulfovibrio</taxon>
    </lineage>
</organism>
<name>A0A7J0BIW6_9BACT</name>
<comment type="caution">
    <text evidence="1">The sequence shown here is derived from an EMBL/GenBank/DDBJ whole genome shotgun (WGS) entry which is preliminary data.</text>
</comment>
<proteinExistence type="predicted"/>
<evidence type="ECO:0000313" key="2">
    <source>
        <dbReference type="Proteomes" id="UP000503840"/>
    </source>
</evidence>
<accession>A0A7J0BIW6</accession>
<evidence type="ECO:0008006" key="3">
    <source>
        <dbReference type="Google" id="ProtNLM"/>
    </source>
</evidence>
<evidence type="ECO:0000313" key="1">
    <source>
        <dbReference type="EMBL" id="GFM33610.1"/>
    </source>
</evidence>
<dbReference type="PROSITE" id="PS51257">
    <property type="entry name" value="PROKAR_LIPOPROTEIN"/>
    <property type="match status" value="1"/>
</dbReference>
<sequence length="737" mass="80345">MRLAIRLHHILLILCLALALGGCTPRRADKALPKVTTPTDLRADPGYVQWLEKQAMLRSSQELSRIVSDTGIQWLSPSVAPRPETLLQEAPVWLTLHPASVLTNDNESLFKTLLHPEFWRQSQKLGVRGLLLSPLRESGGIWGYDISGTQFLGADTVQYGFSKYAGTPDEYRRLTRAANTADAVMGDTLLPAATGMGADFFLSARAKPDYQGIYCMIDIPAEAWPLLPQITEQWQAEPVSAESAQELRKQHILPPLRLRETLDLPLEPFGWAATGEVRGIDGTSRRYVYLYHGSPSRPVLNWTDPSANARKVVSGSIIQQVGTLGVAFTGISVAPYVGIETTNPAGQKDMAIAADNARNAAATIAQEVRRYGGWSFLQDSLPLPMQQLLMREGPDVALDHAGSVSALAALLTGNATMLHTTLDIQTSLGMDKGRLVHAIMPSEGMDMSLRHLYGIADDKLPALREHYRREMMRIITASGGDILVKNNVLHTTPAGLVGLAAGIRDMRHLTPEQIAELNRGMTALAAYHAMQPGIFIVSGKELAGTLPLKQGLVPARNEDEALLQNMMGAYDLLNTARQSLITPLGMPKAQTVFGSIPEQALTPYSFVWNLGRILAARNHYKIQNATPVAVLPAKNSGTIMQLLNLPRKQGNTLMLVATNFGRQKATETVTIQSAWAKLNSRSSVHDILAEDETASPLPPDGNTLALEGKKLTLELGPWQTRAILIGDKSKFAVQPKK</sequence>
<gene>
    <name evidence="1" type="ORF">DSM101010T_19750</name>
</gene>
<dbReference type="RefSeq" id="WP_174405256.1">
    <property type="nucleotide sequence ID" value="NZ_BLVO01000013.1"/>
</dbReference>